<keyword evidence="3" id="KW-1185">Reference proteome</keyword>
<feature type="transmembrane region" description="Helical" evidence="1">
    <location>
        <begin position="40"/>
        <end position="60"/>
    </location>
</feature>
<dbReference type="RefSeq" id="WP_192144435.1">
    <property type="nucleotide sequence ID" value="NZ_JACYXZ010000005.1"/>
</dbReference>
<evidence type="ECO:0000313" key="3">
    <source>
        <dbReference type="Proteomes" id="UP000616839"/>
    </source>
</evidence>
<dbReference type="Pfam" id="PF05437">
    <property type="entry name" value="AzlD"/>
    <property type="match status" value="1"/>
</dbReference>
<dbReference type="Proteomes" id="UP000616839">
    <property type="component" value="Unassembled WGS sequence"/>
</dbReference>
<comment type="caution">
    <text evidence="2">The sequence shown here is derived from an EMBL/GenBank/DDBJ whole genome shotgun (WGS) entry which is preliminary data.</text>
</comment>
<protein>
    <submittedName>
        <fullName evidence="2">AzlD domain-containing protein</fullName>
    </submittedName>
</protein>
<sequence>MIGTTAILVSGAVLGLGTFGYRVAGPLLRTRFTPSPWTQELMTTGATVLLFALVVTSAVADGREPADLARPAGVLVGGVLAWKRAPFVVVVLAAAGTAALLRLLVR</sequence>
<keyword evidence="1" id="KW-0472">Membrane</keyword>
<evidence type="ECO:0000256" key="1">
    <source>
        <dbReference type="SAM" id="Phobius"/>
    </source>
</evidence>
<reference evidence="2" key="1">
    <citation type="submission" date="2020-09" db="EMBL/GenBank/DDBJ databases">
        <title>Nocardioides sp. strain MJB4 16S ribosomal RNA gene Genome sequencing and assembly.</title>
        <authorList>
            <person name="Kim I."/>
        </authorList>
    </citation>
    <scope>NUCLEOTIDE SEQUENCE</scope>
    <source>
        <strain evidence="2">MJB4</strain>
    </source>
</reference>
<dbReference type="EMBL" id="JACYXZ010000005">
    <property type="protein sequence ID" value="MBD8871099.1"/>
    <property type="molecule type" value="Genomic_DNA"/>
</dbReference>
<accession>A0A927K6H3</accession>
<dbReference type="AlphaFoldDB" id="A0A927K6H3"/>
<dbReference type="InterPro" id="IPR008407">
    <property type="entry name" value="Brnchd-chn_aa_trnsp_AzlD"/>
</dbReference>
<organism evidence="2 3">
    <name type="scientific">Nocardioides donggukensis</name>
    <dbReference type="NCBI Taxonomy" id="2774019"/>
    <lineage>
        <taxon>Bacteria</taxon>
        <taxon>Bacillati</taxon>
        <taxon>Actinomycetota</taxon>
        <taxon>Actinomycetes</taxon>
        <taxon>Propionibacteriales</taxon>
        <taxon>Nocardioidaceae</taxon>
        <taxon>Nocardioides</taxon>
    </lineage>
</organism>
<name>A0A927K6H3_9ACTN</name>
<gene>
    <name evidence="2" type="ORF">IE331_15845</name>
</gene>
<keyword evidence="1" id="KW-1133">Transmembrane helix</keyword>
<evidence type="ECO:0000313" key="2">
    <source>
        <dbReference type="EMBL" id="MBD8871099.1"/>
    </source>
</evidence>
<keyword evidence="1" id="KW-0812">Transmembrane</keyword>
<feature type="transmembrane region" description="Helical" evidence="1">
    <location>
        <begin position="85"/>
        <end position="105"/>
    </location>
</feature>
<proteinExistence type="predicted"/>
<feature type="transmembrane region" description="Helical" evidence="1">
    <location>
        <begin position="6"/>
        <end position="28"/>
    </location>
</feature>